<reference evidence="2 3" key="1">
    <citation type="submission" date="2017-09" db="EMBL/GenBank/DDBJ databases">
        <authorList>
            <person name="Lee N."/>
            <person name="Cho B.-K."/>
        </authorList>
    </citation>
    <scope>NUCLEOTIDE SEQUENCE [LARGE SCALE GENOMIC DNA]</scope>
    <source>
        <strain evidence="2 3">ATCC 12769</strain>
    </source>
</reference>
<feature type="region of interest" description="Disordered" evidence="1">
    <location>
        <begin position="235"/>
        <end position="265"/>
    </location>
</feature>
<protein>
    <submittedName>
        <fullName evidence="2">Type I-E CRISPR-associated protein Cse1/CasA</fullName>
    </submittedName>
</protein>
<evidence type="ECO:0000256" key="1">
    <source>
        <dbReference type="SAM" id="MobiDB-lite"/>
    </source>
</evidence>
<dbReference type="Proteomes" id="UP000326178">
    <property type="component" value="Chromosome"/>
</dbReference>
<dbReference type="InterPro" id="IPR013381">
    <property type="entry name" value="CRISPR-assoc_prot_Cse1"/>
</dbReference>
<proteinExistence type="predicted"/>
<keyword evidence="3" id="KW-1185">Reference proteome</keyword>
<dbReference type="Gene3D" id="1.10.132.100">
    <property type="match status" value="1"/>
</dbReference>
<dbReference type="Pfam" id="PF09481">
    <property type="entry name" value="CRISPR_Cse1"/>
    <property type="match status" value="1"/>
</dbReference>
<dbReference type="EMBL" id="CP023702">
    <property type="protein sequence ID" value="QEU74440.1"/>
    <property type="molecule type" value="Genomic_DNA"/>
</dbReference>
<name>A0A5J6FHS9_9ACTN</name>
<dbReference type="OrthoDB" id="3446946at2"/>
<evidence type="ECO:0000313" key="3">
    <source>
        <dbReference type="Proteomes" id="UP000326178"/>
    </source>
</evidence>
<sequence>MRAVAVVVLELPVSTGRRPSWDPRYQPCVPVISSEGVAADLSLVEVLRWSEKLSSLFCPTPGEGVALVEYLLGICFAAGVFPSSSEEWRAWVAEEQSLEGAVAWLADQPADQWDLFHPKHPLGQNSRLWPQFDEDCTGPAQLVIERAGDYCQFFDHHHLEHSAPLPAAEAFRAMLTQHVYGLSGRARLSGKRLGPKLTNLSAGRLQGRIRVVVQGRTVGDTLRLNLYPPAGGEAGHFNRSWTTGGNPRREFTTKPPGRPTSGPADLHSCLGRSVLLRPVPADEGEPVFVDRVLIGAGELISLDPDRDLEDAVLGKKALNGHRKPLWPSPTRALWRDAHALYSAATTETTGLFGRLRDLWLREFAFPEGGDGPPCTLQAVGLIADKTLAATWTEGRFPYAPSMGEALCEASRDGSVIADHLARALERAAYVAWKVMYPNPKPADRAAQMARFDARREFWPAAEEPFLRLLSVTAGGADVPAALRDYAGEVRSNAEDFLRQRLDALPRNEQGLIARSRAEERFRADMADVKAPAALRKETQ</sequence>
<accession>A0A5J6FHS9</accession>
<dbReference type="AlphaFoldDB" id="A0A5J6FHS9"/>
<gene>
    <name evidence="2" type="ORF">CP967_22810</name>
</gene>
<evidence type="ECO:0000313" key="2">
    <source>
        <dbReference type="EMBL" id="QEU74440.1"/>
    </source>
</evidence>
<dbReference type="KEGG" id="snk:CP967_22810"/>
<organism evidence="2 3">
    <name type="scientific">Streptomyces nitrosporeus</name>
    <dbReference type="NCBI Taxonomy" id="28894"/>
    <lineage>
        <taxon>Bacteria</taxon>
        <taxon>Bacillati</taxon>
        <taxon>Actinomycetota</taxon>
        <taxon>Actinomycetes</taxon>
        <taxon>Kitasatosporales</taxon>
        <taxon>Streptomycetaceae</taxon>
        <taxon>Streptomyces</taxon>
    </lineage>
</organism>